<dbReference type="EMBL" id="VAWA01000001">
    <property type="protein sequence ID" value="TLP79955.1"/>
    <property type="molecule type" value="Genomic_DNA"/>
</dbReference>
<evidence type="ECO:0000259" key="1">
    <source>
        <dbReference type="Pfam" id="PF03358"/>
    </source>
</evidence>
<keyword evidence="3" id="KW-1185">Reference proteome</keyword>
<dbReference type="Gene3D" id="3.40.50.360">
    <property type="match status" value="1"/>
</dbReference>
<dbReference type="SUPFAM" id="SSF52218">
    <property type="entry name" value="Flavoproteins"/>
    <property type="match status" value="1"/>
</dbReference>
<dbReference type="InterPro" id="IPR050712">
    <property type="entry name" value="NAD(P)H-dep_reductase"/>
</dbReference>
<comment type="caution">
    <text evidence="2">The sequence shown here is derived from an EMBL/GenBank/DDBJ whole genome shotgun (WGS) entry which is preliminary data.</text>
</comment>
<sequence>MVKIGYIIGSFARDSVNRKLAGVLVDQAPQQAELTEIDIAELPIYDRDMDEDFPQVLWKFKEQVASVDGLLIVSPEHNQSFPAAVKNAIDVLSRPRKQGQLRGMTMGIAGASPGRFGTINSQAQLRQFLIPLGVKLMGLPLLAVQVGPETFSDNGEADESTTRRAKAYIEAFVDMVERDL</sequence>
<gene>
    <name evidence="2" type="ORF">FEF27_00785</name>
</gene>
<proteinExistence type="predicted"/>
<organism evidence="2 3">
    <name type="scientific">Nesterenkonia sphaerica</name>
    <dbReference type="NCBI Taxonomy" id="1804988"/>
    <lineage>
        <taxon>Bacteria</taxon>
        <taxon>Bacillati</taxon>
        <taxon>Actinomycetota</taxon>
        <taxon>Actinomycetes</taxon>
        <taxon>Micrococcales</taxon>
        <taxon>Micrococcaceae</taxon>
        <taxon>Nesterenkonia</taxon>
    </lineage>
</organism>
<reference evidence="2 3" key="1">
    <citation type="submission" date="2019-05" db="EMBL/GenBank/DDBJ databases">
        <title>Nesterenkonia sp. GY239, isolated from the Southern Atlantic Ocean.</title>
        <authorList>
            <person name="Zhang G."/>
        </authorList>
    </citation>
    <scope>NUCLEOTIDE SEQUENCE [LARGE SCALE GENOMIC DNA]</scope>
    <source>
        <strain evidence="2 3">GY239</strain>
    </source>
</reference>
<evidence type="ECO:0000313" key="3">
    <source>
        <dbReference type="Proteomes" id="UP000306544"/>
    </source>
</evidence>
<accession>A0A5R9APZ4</accession>
<name>A0A5R9APZ4_9MICC</name>
<feature type="domain" description="NADPH-dependent FMN reductase-like" evidence="1">
    <location>
        <begin position="2"/>
        <end position="142"/>
    </location>
</feature>
<dbReference type="OrthoDB" id="9812295at2"/>
<dbReference type="PANTHER" id="PTHR30543">
    <property type="entry name" value="CHROMATE REDUCTASE"/>
    <property type="match status" value="1"/>
</dbReference>
<dbReference type="GO" id="GO:0016491">
    <property type="term" value="F:oxidoreductase activity"/>
    <property type="evidence" value="ECO:0007669"/>
    <property type="project" value="InterPro"/>
</dbReference>
<dbReference type="GO" id="GO:0010181">
    <property type="term" value="F:FMN binding"/>
    <property type="evidence" value="ECO:0007669"/>
    <property type="project" value="TreeGrafter"/>
</dbReference>
<dbReference type="Proteomes" id="UP000306544">
    <property type="component" value="Unassembled WGS sequence"/>
</dbReference>
<evidence type="ECO:0000313" key="2">
    <source>
        <dbReference type="EMBL" id="TLP79955.1"/>
    </source>
</evidence>
<dbReference type="AlphaFoldDB" id="A0A5R9APZ4"/>
<dbReference type="RefSeq" id="WP_138168917.1">
    <property type="nucleotide sequence ID" value="NZ_VAWA01000001.1"/>
</dbReference>
<dbReference type="GO" id="GO:0005829">
    <property type="term" value="C:cytosol"/>
    <property type="evidence" value="ECO:0007669"/>
    <property type="project" value="TreeGrafter"/>
</dbReference>
<dbReference type="InterPro" id="IPR029039">
    <property type="entry name" value="Flavoprotein-like_sf"/>
</dbReference>
<dbReference type="InterPro" id="IPR005025">
    <property type="entry name" value="FMN_Rdtase-like_dom"/>
</dbReference>
<dbReference type="PANTHER" id="PTHR30543:SF21">
    <property type="entry name" value="NAD(P)H-DEPENDENT FMN REDUCTASE LOT6"/>
    <property type="match status" value="1"/>
</dbReference>
<protein>
    <submittedName>
        <fullName evidence="2">NAD(P)H-dependent oxidoreductase</fullName>
    </submittedName>
</protein>
<dbReference type="Pfam" id="PF03358">
    <property type="entry name" value="FMN_red"/>
    <property type="match status" value="1"/>
</dbReference>